<dbReference type="PhylomeDB" id="A0A0G4ELF4"/>
<dbReference type="VEuPathDB" id="CryptoDB:Vbra_12453"/>
<sequence>MAAQRALKNFHKGIEHMAKIHEARYGRCDTHIMAREQTHLPPLVCRVKSNGKQKGADIAIADMLKDMADDPEIAAVVFVAGDGDFVETLEKTQGQKPVFLVTSDGSYDCKCDKLIPHELQQIVYLSCRYLLQQIMVPLVKKLHDLDAIFQPDF</sequence>
<gene>
    <name evidence="2" type="ORF">Vbra_12453</name>
</gene>
<name>A0A0G4ELF4_VITBC</name>
<evidence type="ECO:0000313" key="2">
    <source>
        <dbReference type="EMBL" id="CEL98006.1"/>
    </source>
</evidence>
<reference evidence="2 3" key="1">
    <citation type="submission" date="2014-11" db="EMBL/GenBank/DDBJ databases">
        <authorList>
            <person name="Zhu J."/>
            <person name="Qi W."/>
            <person name="Song R."/>
        </authorList>
    </citation>
    <scope>NUCLEOTIDE SEQUENCE [LARGE SCALE GENOMIC DNA]</scope>
</reference>
<dbReference type="Gene3D" id="3.40.50.1010">
    <property type="entry name" value="5'-nuclease"/>
    <property type="match status" value="1"/>
</dbReference>
<evidence type="ECO:0000259" key="1">
    <source>
        <dbReference type="Pfam" id="PF01936"/>
    </source>
</evidence>
<dbReference type="Pfam" id="PF01936">
    <property type="entry name" value="NYN"/>
    <property type="match status" value="1"/>
</dbReference>
<dbReference type="AlphaFoldDB" id="A0A0G4ELF4"/>
<organism evidence="2 3">
    <name type="scientific">Vitrella brassicaformis (strain CCMP3155)</name>
    <dbReference type="NCBI Taxonomy" id="1169540"/>
    <lineage>
        <taxon>Eukaryota</taxon>
        <taxon>Sar</taxon>
        <taxon>Alveolata</taxon>
        <taxon>Colpodellida</taxon>
        <taxon>Vitrellaceae</taxon>
        <taxon>Vitrella</taxon>
    </lineage>
</organism>
<evidence type="ECO:0000313" key="3">
    <source>
        <dbReference type="Proteomes" id="UP000041254"/>
    </source>
</evidence>
<keyword evidence="3" id="KW-1185">Reference proteome</keyword>
<accession>A0A0G4ELF4</accession>
<feature type="domain" description="NYN" evidence="1">
    <location>
        <begin position="39"/>
        <end position="96"/>
    </location>
</feature>
<dbReference type="InterPro" id="IPR021139">
    <property type="entry name" value="NYN"/>
</dbReference>
<dbReference type="EMBL" id="CDMY01000260">
    <property type="protein sequence ID" value="CEL98006.1"/>
    <property type="molecule type" value="Genomic_DNA"/>
</dbReference>
<dbReference type="Proteomes" id="UP000041254">
    <property type="component" value="Unassembled WGS sequence"/>
</dbReference>
<dbReference type="InParanoid" id="A0A0G4ELF4"/>
<protein>
    <recommendedName>
        <fullName evidence="1">NYN domain-containing protein</fullName>
    </recommendedName>
</protein>
<proteinExistence type="predicted"/>
<dbReference type="GO" id="GO:0004540">
    <property type="term" value="F:RNA nuclease activity"/>
    <property type="evidence" value="ECO:0007669"/>
    <property type="project" value="InterPro"/>
</dbReference>